<dbReference type="Gene3D" id="3.30.750.24">
    <property type="entry name" value="STAS domain"/>
    <property type="match status" value="1"/>
</dbReference>
<reference evidence="2 3" key="1">
    <citation type="submission" date="2020-10" db="EMBL/GenBank/DDBJ databases">
        <title>Sequencing the genomes of 1000 actinobacteria strains.</title>
        <authorList>
            <person name="Klenk H.-P."/>
        </authorList>
    </citation>
    <scope>NUCLEOTIDE SEQUENCE [LARGE SCALE GENOMIC DNA]</scope>
    <source>
        <strain evidence="2 3">DSM 44653</strain>
    </source>
</reference>
<dbReference type="PANTHER" id="PTHR33495">
    <property type="entry name" value="ANTI-SIGMA FACTOR ANTAGONIST TM_1081-RELATED-RELATED"/>
    <property type="match status" value="1"/>
</dbReference>
<evidence type="ECO:0000313" key="3">
    <source>
        <dbReference type="Proteomes" id="UP000631670"/>
    </source>
</evidence>
<dbReference type="Proteomes" id="UP000631670">
    <property type="component" value="Unassembled WGS sequence"/>
</dbReference>
<evidence type="ECO:0000313" key="2">
    <source>
        <dbReference type="EMBL" id="MBE1494511.1"/>
    </source>
</evidence>
<dbReference type="RefSeq" id="WP_086856149.1">
    <property type="nucleotide sequence ID" value="NZ_JADBEG010000001.1"/>
</dbReference>
<dbReference type="InterPro" id="IPR036513">
    <property type="entry name" value="STAS_dom_sf"/>
</dbReference>
<name>A0ABR9HUB5_9PSEU</name>
<organism evidence="2 3">
    <name type="scientific">Amycolatopsis lexingtonensis</name>
    <dbReference type="NCBI Taxonomy" id="218822"/>
    <lineage>
        <taxon>Bacteria</taxon>
        <taxon>Bacillati</taxon>
        <taxon>Actinomycetota</taxon>
        <taxon>Actinomycetes</taxon>
        <taxon>Pseudonocardiales</taxon>
        <taxon>Pseudonocardiaceae</taxon>
        <taxon>Amycolatopsis</taxon>
    </lineage>
</organism>
<accession>A0ABR9HUB5</accession>
<dbReference type="CDD" id="cd07043">
    <property type="entry name" value="STAS_anti-anti-sigma_factors"/>
    <property type="match status" value="1"/>
</dbReference>
<comment type="caution">
    <text evidence="2">The sequence shown here is derived from an EMBL/GenBank/DDBJ whole genome shotgun (WGS) entry which is preliminary data.</text>
</comment>
<dbReference type="EMBL" id="JADBEG010000001">
    <property type="protein sequence ID" value="MBE1494511.1"/>
    <property type="molecule type" value="Genomic_DNA"/>
</dbReference>
<proteinExistence type="predicted"/>
<dbReference type="PROSITE" id="PS50801">
    <property type="entry name" value="STAS"/>
    <property type="match status" value="1"/>
</dbReference>
<protein>
    <submittedName>
        <fullName evidence="2">Anti-anti-sigma factor</fullName>
    </submittedName>
</protein>
<dbReference type="InterPro" id="IPR002645">
    <property type="entry name" value="STAS_dom"/>
</dbReference>
<feature type="domain" description="STAS" evidence="1">
    <location>
        <begin position="8"/>
        <end position="120"/>
    </location>
</feature>
<evidence type="ECO:0000259" key="1">
    <source>
        <dbReference type="PROSITE" id="PS50801"/>
    </source>
</evidence>
<dbReference type="PANTHER" id="PTHR33495:SF2">
    <property type="entry name" value="ANTI-SIGMA FACTOR ANTAGONIST TM_1081-RELATED"/>
    <property type="match status" value="1"/>
</dbReference>
<dbReference type="SUPFAM" id="SSF52091">
    <property type="entry name" value="SpoIIaa-like"/>
    <property type="match status" value="1"/>
</dbReference>
<sequence>MTEHRTAPELSTSTDAGIVTVRCTGELDLGSARRLRDRLLAPIRAGARGVVADLTGTTFCDSTVLSVLVEAHRDADARNVAFAIAPDDVAVARPLHILGLAETLPLHPGRAAAQAAVAEAHSGTPGAVSGPCSA</sequence>
<gene>
    <name evidence="2" type="ORF">H4696_001611</name>
</gene>
<dbReference type="Pfam" id="PF01740">
    <property type="entry name" value="STAS"/>
    <property type="match status" value="1"/>
</dbReference>
<keyword evidence="3" id="KW-1185">Reference proteome</keyword>